<organism evidence="17 18">
    <name type="scientific">Treponema brennaborense (strain DSM 12168 / CIP 105900 / DD5/3)</name>
    <dbReference type="NCBI Taxonomy" id="906968"/>
    <lineage>
        <taxon>Bacteria</taxon>
        <taxon>Pseudomonadati</taxon>
        <taxon>Spirochaetota</taxon>
        <taxon>Spirochaetia</taxon>
        <taxon>Spirochaetales</taxon>
        <taxon>Treponemataceae</taxon>
        <taxon>Treponema</taxon>
    </lineage>
</organism>
<evidence type="ECO:0000256" key="11">
    <source>
        <dbReference type="ARBA" id="ARBA00048798"/>
    </source>
</evidence>
<dbReference type="GO" id="GO:0009098">
    <property type="term" value="P:L-leucine biosynthetic process"/>
    <property type="evidence" value="ECO:0007669"/>
    <property type="project" value="UniProtKB-UniPathway"/>
</dbReference>
<dbReference type="KEGG" id="tbe:Trebr_0863"/>
<evidence type="ECO:0000256" key="15">
    <source>
        <dbReference type="RuleBase" id="RU004516"/>
    </source>
</evidence>
<dbReference type="GO" id="GO:0009099">
    <property type="term" value="P:L-valine biosynthetic process"/>
    <property type="evidence" value="ECO:0007669"/>
    <property type="project" value="UniProtKB-UniPathway"/>
</dbReference>
<dbReference type="PANTHER" id="PTHR42825">
    <property type="entry name" value="AMINO ACID AMINOTRANSFERASE"/>
    <property type="match status" value="1"/>
</dbReference>
<dbReference type="eggNOG" id="COG0115">
    <property type="taxonomic scope" value="Bacteria"/>
</dbReference>
<evidence type="ECO:0000313" key="18">
    <source>
        <dbReference type="Proteomes" id="UP000006546"/>
    </source>
</evidence>
<gene>
    <name evidence="17" type="ordered locus">Trebr_0863</name>
</gene>
<comment type="similarity">
    <text evidence="6 14">Belongs to the class-IV pyridoxal-phosphate-dependent aminotransferase family.</text>
</comment>
<comment type="catalytic activity">
    <reaction evidence="11 16">
        <text>L-isoleucine + 2-oxoglutarate = (S)-3-methyl-2-oxopentanoate + L-glutamate</text>
        <dbReference type="Rhea" id="RHEA:24801"/>
        <dbReference type="ChEBI" id="CHEBI:16810"/>
        <dbReference type="ChEBI" id="CHEBI:29985"/>
        <dbReference type="ChEBI" id="CHEBI:35146"/>
        <dbReference type="ChEBI" id="CHEBI:58045"/>
        <dbReference type="EC" id="2.6.1.42"/>
    </reaction>
</comment>
<evidence type="ECO:0000256" key="12">
    <source>
        <dbReference type="ARBA" id="ARBA00049229"/>
    </source>
</evidence>
<comment type="pathway">
    <text evidence="4">Amino-acid biosynthesis; L-valine biosynthesis; L-valine from pyruvate: step 4/4.</text>
</comment>
<dbReference type="Gene3D" id="3.20.10.10">
    <property type="entry name" value="D-amino Acid Aminotransferase, subunit A, domain 2"/>
    <property type="match status" value="1"/>
</dbReference>
<keyword evidence="9 15" id="KW-0663">Pyridoxal phosphate</keyword>
<dbReference type="EC" id="2.6.1.42" evidence="16"/>
<evidence type="ECO:0000256" key="16">
    <source>
        <dbReference type="RuleBase" id="RU004517"/>
    </source>
</evidence>
<evidence type="ECO:0000256" key="7">
    <source>
        <dbReference type="ARBA" id="ARBA00022576"/>
    </source>
</evidence>
<dbReference type="HOGENOM" id="CLU_031922_1_0_12"/>
<comment type="catalytic activity">
    <reaction evidence="10 16">
        <text>L-valine + 2-oxoglutarate = 3-methyl-2-oxobutanoate + L-glutamate</text>
        <dbReference type="Rhea" id="RHEA:24813"/>
        <dbReference type="ChEBI" id="CHEBI:11851"/>
        <dbReference type="ChEBI" id="CHEBI:16810"/>
        <dbReference type="ChEBI" id="CHEBI:29985"/>
        <dbReference type="ChEBI" id="CHEBI:57762"/>
        <dbReference type="EC" id="2.6.1.42"/>
    </reaction>
</comment>
<evidence type="ECO:0000256" key="8">
    <source>
        <dbReference type="ARBA" id="ARBA00022679"/>
    </source>
</evidence>
<dbReference type="GO" id="GO:0052656">
    <property type="term" value="F:L-isoleucine-2-oxoglutarate transaminase activity"/>
    <property type="evidence" value="ECO:0007669"/>
    <property type="project" value="RHEA"/>
</dbReference>
<comment type="cofactor">
    <cofactor evidence="1 15">
        <name>pyridoxal 5'-phosphate</name>
        <dbReference type="ChEBI" id="CHEBI:597326"/>
    </cofactor>
</comment>
<dbReference type="InterPro" id="IPR005786">
    <property type="entry name" value="B_amino_transII"/>
</dbReference>
<comment type="catalytic activity">
    <reaction evidence="12 16">
        <text>L-leucine + 2-oxoglutarate = 4-methyl-2-oxopentanoate + L-glutamate</text>
        <dbReference type="Rhea" id="RHEA:18321"/>
        <dbReference type="ChEBI" id="CHEBI:16810"/>
        <dbReference type="ChEBI" id="CHEBI:17865"/>
        <dbReference type="ChEBI" id="CHEBI:29985"/>
        <dbReference type="ChEBI" id="CHEBI:57427"/>
        <dbReference type="EC" id="2.6.1.42"/>
    </reaction>
</comment>
<evidence type="ECO:0000256" key="10">
    <source>
        <dbReference type="ARBA" id="ARBA00048212"/>
    </source>
</evidence>
<proteinExistence type="inferred from homology"/>
<evidence type="ECO:0000256" key="1">
    <source>
        <dbReference type="ARBA" id="ARBA00001933"/>
    </source>
</evidence>
<dbReference type="SUPFAM" id="SSF56752">
    <property type="entry name" value="D-aminoacid aminotransferase-like PLP-dependent enzymes"/>
    <property type="match status" value="1"/>
</dbReference>
<dbReference type="InterPro" id="IPR043131">
    <property type="entry name" value="BCAT-like_N"/>
</dbReference>
<protein>
    <recommendedName>
        <fullName evidence="16">Branched-chain-amino-acid aminotransferase</fullName>
        <ecNumber evidence="16">2.6.1.42</ecNumber>
    </recommendedName>
</protein>
<evidence type="ECO:0000256" key="13">
    <source>
        <dbReference type="PIRSR" id="PIRSR006468-1"/>
    </source>
</evidence>
<evidence type="ECO:0000256" key="5">
    <source>
        <dbReference type="ARBA" id="ARBA00005072"/>
    </source>
</evidence>
<dbReference type="PROSITE" id="PS00770">
    <property type="entry name" value="AA_TRANSFER_CLASS_4"/>
    <property type="match status" value="1"/>
</dbReference>
<keyword evidence="8 16" id="KW-0808">Transferase</keyword>
<dbReference type="UniPathway" id="UPA00049">
    <property type="reaction ID" value="UER00062"/>
</dbReference>
<dbReference type="InterPro" id="IPR043132">
    <property type="entry name" value="BCAT-like_C"/>
</dbReference>
<dbReference type="RefSeq" id="WP_013758018.1">
    <property type="nucleotide sequence ID" value="NC_015500.1"/>
</dbReference>
<keyword evidence="16" id="KW-0028">Amino-acid biosynthesis</keyword>
<dbReference type="UniPathway" id="UPA00048">
    <property type="reaction ID" value="UER00073"/>
</dbReference>
<dbReference type="AlphaFoldDB" id="F4LJ42"/>
<comment type="pathway">
    <text evidence="3">Amino-acid biosynthesis; L-isoleucine biosynthesis; L-isoleucine from 2-oxobutanoate: step 4/4.</text>
</comment>
<feature type="modified residue" description="N6-(pyridoxal phosphate)lysine" evidence="13">
    <location>
        <position position="206"/>
    </location>
</feature>
<evidence type="ECO:0000313" key="17">
    <source>
        <dbReference type="EMBL" id="AEE16299.1"/>
    </source>
</evidence>
<evidence type="ECO:0000256" key="2">
    <source>
        <dbReference type="ARBA" id="ARBA00003109"/>
    </source>
</evidence>
<dbReference type="NCBIfam" id="TIGR01123">
    <property type="entry name" value="ilvE_II"/>
    <property type="match status" value="1"/>
</dbReference>
<dbReference type="FunFam" id="3.20.10.10:FF:000002">
    <property type="entry name" value="D-alanine aminotransferase"/>
    <property type="match status" value="1"/>
</dbReference>
<dbReference type="CDD" id="cd01557">
    <property type="entry name" value="BCAT_beta_family"/>
    <property type="match status" value="1"/>
</dbReference>
<reference evidence="18" key="1">
    <citation type="submission" date="2011-04" db="EMBL/GenBank/DDBJ databases">
        <title>The complete genome of Treponema brennaborense DSM 12168.</title>
        <authorList>
            <person name="Lucas S."/>
            <person name="Han J."/>
            <person name="Lapidus A."/>
            <person name="Bruce D."/>
            <person name="Goodwin L."/>
            <person name="Pitluck S."/>
            <person name="Peters L."/>
            <person name="Kyrpides N."/>
            <person name="Mavromatis K."/>
            <person name="Ivanova N."/>
            <person name="Mikhailova N."/>
            <person name="Pagani I."/>
            <person name="Teshima H."/>
            <person name="Detter J.C."/>
            <person name="Tapia R."/>
            <person name="Han C."/>
            <person name="Land M."/>
            <person name="Hauser L."/>
            <person name="Markowitz V."/>
            <person name="Cheng J.-F."/>
            <person name="Hugenholtz P."/>
            <person name="Woyke T."/>
            <person name="Wu D."/>
            <person name="Gronow S."/>
            <person name="Wellnitz S."/>
            <person name="Brambilla E."/>
            <person name="Klenk H.-P."/>
            <person name="Eisen J.A."/>
        </authorList>
    </citation>
    <scope>NUCLEOTIDE SEQUENCE [LARGE SCALE GENOMIC DNA]</scope>
    <source>
        <strain evidence="18">DSM 12168 / CIP 105900 / DD5/3</strain>
    </source>
</reference>
<dbReference type="EMBL" id="CP002696">
    <property type="protein sequence ID" value="AEE16299.1"/>
    <property type="molecule type" value="Genomic_DNA"/>
</dbReference>
<evidence type="ECO:0000256" key="6">
    <source>
        <dbReference type="ARBA" id="ARBA00009320"/>
    </source>
</evidence>
<dbReference type="PIRSF" id="PIRSF006468">
    <property type="entry name" value="BCAT1"/>
    <property type="match status" value="1"/>
</dbReference>
<evidence type="ECO:0000256" key="4">
    <source>
        <dbReference type="ARBA" id="ARBA00004931"/>
    </source>
</evidence>
<dbReference type="STRING" id="906968.Trebr_0863"/>
<comment type="function">
    <text evidence="2">Acts on leucine, isoleucine and valine.</text>
</comment>
<dbReference type="InterPro" id="IPR036038">
    <property type="entry name" value="Aminotransferase-like"/>
</dbReference>
<dbReference type="Proteomes" id="UP000006546">
    <property type="component" value="Chromosome"/>
</dbReference>
<evidence type="ECO:0000256" key="3">
    <source>
        <dbReference type="ARBA" id="ARBA00004824"/>
    </source>
</evidence>
<dbReference type="PANTHER" id="PTHR42825:SF2">
    <property type="entry name" value="BRANCHED-CHAIN-AMINO-ACID AMINOTRANSFERASE 3, CHLOROPLASTIC-RELATED"/>
    <property type="match status" value="1"/>
</dbReference>
<dbReference type="Gene3D" id="3.30.470.10">
    <property type="match status" value="1"/>
</dbReference>
<evidence type="ECO:0000256" key="9">
    <source>
        <dbReference type="ARBA" id="ARBA00022898"/>
    </source>
</evidence>
<dbReference type="InterPro" id="IPR033939">
    <property type="entry name" value="BCAT_family"/>
</dbReference>
<dbReference type="GO" id="GO:0052655">
    <property type="term" value="F:L-valine-2-oxoglutarate transaminase activity"/>
    <property type="evidence" value="ECO:0007669"/>
    <property type="project" value="RHEA"/>
</dbReference>
<dbReference type="Pfam" id="PF01063">
    <property type="entry name" value="Aminotran_4"/>
    <property type="match status" value="1"/>
</dbReference>
<comment type="pathway">
    <text evidence="5">Amino-acid biosynthesis; L-leucine biosynthesis; L-leucine from 3-methyl-2-oxobutanoate: step 4/4.</text>
</comment>
<dbReference type="UniPathway" id="UPA00047">
    <property type="reaction ID" value="UER00058"/>
</dbReference>
<sequence>MAFNLEMYPITYVARYDAQTGKWNEQWLEADTVPYDELLKMTEQDRQQIFANRNQLGIPAVSYTSQYGYGCFEGMKAYPRKDGKISIFRPDRNAKRFADSMRGLYCPAFPEEMYVKASVEFIKRNAALGYVPSYNAEWEKDNFASAHAVYMRPYMNSEAAIGVGISKAPYVVICATSVSSYFKGGNTKAVTTNRIRATPHGTGCIKCASNYVISALAKKEAEDAGYMEVVYLDAVHHTYVQEGSSCNIFFLLKNGTLVTPELGDTILPGITRASVIELARQNGVAVAERPVSIKEVMSKATECFVTGTAAGITPIESITHNGKERVFNDRKPGALGEKLQKLLKSTQYGAIEDKNGWNVIVE</sequence>
<evidence type="ECO:0000256" key="14">
    <source>
        <dbReference type="RuleBase" id="RU004106"/>
    </source>
</evidence>
<dbReference type="OrthoDB" id="9805628at2"/>
<keyword evidence="18" id="KW-1185">Reference proteome</keyword>
<keyword evidence="7 16" id="KW-0032">Aminotransferase</keyword>
<dbReference type="InterPro" id="IPR001544">
    <property type="entry name" value="Aminotrans_IV"/>
</dbReference>
<keyword evidence="16" id="KW-0100">Branched-chain amino acid biosynthesis</keyword>
<dbReference type="GO" id="GO:0009097">
    <property type="term" value="P:isoleucine biosynthetic process"/>
    <property type="evidence" value="ECO:0007669"/>
    <property type="project" value="UniProtKB-UniPathway"/>
</dbReference>
<dbReference type="InterPro" id="IPR018300">
    <property type="entry name" value="Aminotrans_IV_CS"/>
</dbReference>
<name>F4LJ42_TREBD</name>
<accession>F4LJ42</accession>
<dbReference type="GO" id="GO:0052654">
    <property type="term" value="F:L-leucine-2-oxoglutarate transaminase activity"/>
    <property type="evidence" value="ECO:0007669"/>
    <property type="project" value="RHEA"/>
</dbReference>